<evidence type="ECO:0000259" key="2">
    <source>
        <dbReference type="Pfam" id="PF13454"/>
    </source>
</evidence>
<dbReference type="Pfam" id="PF00551">
    <property type="entry name" value="Formyl_trans_N"/>
    <property type="match status" value="1"/>
</dbReference>
<sequence>MESLSLSPSASSRHRAPIQGYCVPNQASISVSSLDQILTVPKTTDIAIVGGGASGLAVVVELVQRVKASYKQIRSIMLIEKREKIGPGLAYSDASTGLILNMHSDTMGLCPINAMQFSEWVRANATHLSKHPFPTRYLYGQYLTQLAEETMNDAKKLGIDFHAVNREVIDIQKLSEEPGFALTMGTGEYIQAKEVVLALGNFCATVNPQLRGNANYFRCPWPAEKLRAIDRDTDILVMGSRLTAIDVANALVANGHVGNITFVSRSARLPSVQGARKVFGRKFDLSNLARELEEGESGNGSTLGVLIEKMKDLIDENYPEAATRLFEPGNKSVIETLRKDVSEAERGAIMWQVVLWATTALTERYWNTFTVEEKQHWLKEFNSKWVTYRHAMPLDNGKKILELLESGQLRVVKGSKAFSDEYRQRFVLEQKDDEGRSVEGHILIESLGQEFDISKINSPLLQTLLTSGLLESHPVSGIDVDFNTFKTASGIYAIGSLTKGVHFYVIAADRVTVHASRIADSLIHLPHRKPLHIALFVGSDLFSNLILSKLIPQLLARGHCPFIFLPKDTGYSRPASAKRGPYDLEKLHFWERNVLQETIIPLLGATPNIGAEFMTVQQLASHYGLLVQSVPDINAQSFVETLKENHIDIGIPLRCNQRFSSNTIAYFNSPSRYLLNLHRGKLPEYQGVMTTFRAMGNGDTDIGNSLHHIDEHFDTGDVIEARKGEIDYGKCMLVGMKGLLGVDVEMVLDAVEKGARGGNLREGNVVQDEKRAKYWKFPTEVELNMVREKGVELVDKDGKEVFAFLMECYGGDDEERKEELRGQISDAWLKWKLDNFEIMD</sequence>
<reference evidence="3 4" key="1">
    <citation type="submission" date="2016-05" db="EMBL/GenBank/DDBJ databases">
        <title>A degradative enzymes factory behind the ericoid mycorrhizal symbiosis.</title>
        <authorList>
            <consortium name="DOE Joint Genome Institute"/>
            <person name="Martino E."/>
            <person name="Morin E."/>
            <person name="Grelet G."/>
            <person name="Kuo A."/>
            <person name="Kohler A."/>
            <person name="Daghino S."/>
            <person name="Barry K."/>
            <person name="Choi C."/>
            <person name="Cichocki N."/>
            <person name="Clum A."/>
            <person name="Copeland A."/>
            <person name="Hainaut M."/>
            <person name="Haridas S."/>
            <person name="Labutti K."/>
            <person name="Lindquist E."/>
            <person name="Lipzen A."/>
            <person name="Khouja H.-R."/>
            <person name="Murat C."/>
            <person name="Ohm R."/>
            <person name="Olson A."/>
            <person name="Spatafora J."/>
            <person name="Veneault-Fourrey C."/>
            <person name="Henrissat B."/>
            <person name="Grigoriev I."/>
            <person name="Martin F."/>
            <person name="Perotto S."/>
        </authorList>
    </citation>
    <scope>NUCLEOTIDE SEQUENCE [LARGE SCALE GENOMIC DNA]</scope>
    <source>
        <strain evidence="3 4">UAMH 7357</strain>
    </source>
</reference>
<evidence type="ECO:0000313" key="4">
    <source>
        <dbReference type="Proteomes" id="UP000235672"/>
    </source>
</evidence>
<dbReference type="SUPFAM" id="SSF51905">
    <property type="entry name" value="FAD/NAD(P)-binding domain"/>
    <property type="match status" value="1"/>
</dbReference>
<accession>A0A2J6PGY2</accession>
<feature type="domain" description="FAD-dependent urate hydroxylase HpyO/Asp monooxygenase CreE-like FAD/NAD(P)-binding" evidence="2">
    <location>
        <begin position="47"/>
        <end position="201"/>
    </location>
</feature>
<dbReference type="EMBL" id="KZ613534">
    <property type="protein sequence ID" value="PMD13229.1"/>
    <property type="molecule type" value="Genomic_DNA"/>
</dbReference>
<dbReference type="AlphaFoldDB" id="A0A2J6PGY2"/>
<gene>
    <name evidence="3" type="ORF">NA56DRAFT_651924</name>
</gene>
<dbReference type="Pfam" id="PF13454">
    <property type="entry name" value="NAD_binding_9"/>
    <property type="match status" value="1"/>
</dbReference>
<organism evidence="3 4">
    <name type="scientific">Hyaloscypha hepaticicola</name>
    <dbReference type="NCBI Taxonomy" id="2082293"/>
    <lineage>
        <taxon>Eukaryota</taxon>
        <taxon>Fungi</taxon>
        <taxon>Dikarya</taxon>
        <taxon>Ascomycota</taxon>
        <taxon>Pezizomycotina</taxon>
        <taxon>Leotiomycetes</taxon>
        <taxon>Helotiales</taxon>
        <taxon>Hyaloscyphaceae</taxon>
        <taxon>Hyaloscypha</taxon>
    </lineage>
</organism>
<dbReference type="InterPro" id="IPR038732">
    <property type="entry name" value="HpyO/CreE_NAD-binding"/>
</dbReference>
<dbReference type="InterPro" id="IPR036477">
    <property type="entry name" value="Formyl_transf_N_sf"/>
</dbReference>
<evidence type="ECO:0000259" key="1">
    <source>
        <dbReference type="Pfam" id="PF00551"/>
    </source>
</evidence>
<dbReference type="InterPro" id="IPR052189">
    <property type="entry name" value="L-asp_N-monooxygenase_NS-form"/>
</dbReference>
<evidence type="ECO:0008006" key="5">
    <source>
        <dbReference type="Google" id="ProtNLM"/>
    </source>
</evidence>
<dbReference type="Gene3D" id="3.50.50.60">
    <property type="entry name" value="FAD/NAD(P)-binding domain"/>
    <property type="match status" value="1"/>
</dbReference>
<proteinExistence type="predicted"/>
<protein>
    <recommendedName>
        <fullName evidence="5">FAD/NAD(P)-binding domain-containing protein</fullName>
    </recommendedName>
</protein>
<dbReference type="Gene3D" id="3.40.50.12230">
    <property type="match status" value="1"/>
</dbReference>
<dbReference type="SUPFAM" id="SSF53328">
    <property type="entry name" value="Formyltransferase"/>
    <property type="match status" value="1"/>
</dbReference>
<dbReference type="STRING" id="1745343.A0A2J6PGY2"/>
<dbReference type="Proteomes" id="UP000235672">
    <property type="component" value="Unassembled WGS sequence"/>
</dbReference>
<dbReference type="InterPro" id="IPR036188">
    <property type="entry name" value="FAD/NAD-bd_sf"/>
</dbReference>
<dbReference type="OrthoDB" id="3537726at2759"/>
<dbReference type="PANTHER" id="PTHR40254">
    <property type="entry name" value="BLR0577 PROTEIN"/>
    <property type="match status" value="1"/>
</dbReference>
<dbReference type="PANTHER" id="PTHR40254:SF1">
    <property type="entry name" value="BLR0577 PROTEIN"/>
    <property type="match status" value="1"/>
</dbReference>
<name>A0A2J6PGY2_9HELO</name>
<feature type="domain" description="Formyl transferase N-terminal" evidence="1">
    <location>
        <begin position="668"/>
        <end position="727"/>
    </location>
</feature>
<evidence type="ECO:0000313" key="3">
    <source>
        <dbReference type="EMBL" id="PMD13229.1"/>
    </source>
</evidence>
<keyword evidence="4" id="KW-1185">Reference proteome</keyword>
<dbReference type="InterPro" id="IPR002376">
    <property type="entry name" value="Formyl_transf_N"/>
</dbReference>